<keyword evidence="4" id="KW-1185">Reference proteome</keyword>
<evidence type="ECO:0000256" key="1">
    <source>
        <dbReference type="SAM" id="MobiDB-lite"/>
    </source>
</evidence>
<dbReference type="AlphaFoldDB" id="A0A347UB34"/>
<organism evidence="3 5">
    <name type="scientific">Arcobacter ellisii</name>
    <dbReference type="NCBI Taxonomy" id="913109"/>
    <lineage>
        <taxon>Bacteria</taxon>
        <taxon>Pseudomonadati</taxon>
        <taxon>Campylobacterota</taxon>
        <taxon>Epsilonproteobacteria</taxon>
        <taxon>Campylobacterales</taxon>
        <taxon>Arcobacteraceae</taxon>
        <taxon>Arcobacter</taxon>
    </lineage>
</organism>
<dbReference type="RefSeq" id="WP_014473649.1">
    <property type="nucleotide sequence ID" value="NZ_CP032097.1"/>
</dbReference>
<gene>
    <name evidence="2" type="ORF">AELL_2445</name>
    <name evidence="3" type="ORF">CP962_12660</name>
</gene>
<evidence type="ECO:0000313" key="2">
    <source>
        <dbReference type="EMBL" id="AXX96062.1"/>
    </source>
</evidence>
<feature type="region of interest" description="Disordered" evidence="1">
    <location>
        <begin position="1"/>
        <end position="20"/>
    </location>
</feature>
<reference evidence="2 4" key="2">
    <citation type="submission" date="2018-08" db="EMBL/GenBank/DDBJ databases">
        <title>Complete genome of the Arcobacter ellisii type strain LMG 26155.</title>
        <authorList>
            <person name="Miller W.G."/>
            <person name="Yee E."/>
            <person name="Bono J.L."/>
        </authorList>
    </citation>
    <scope>NUCLEOTIDE SEQUENCE [LARGE SCALE GENOMIC DNA]</scope>
    <source>
        <strain evidence="2 4">LMG 26155</strain>
    </source>
</reference>
<dbReference type="KEGG" id="aell:AELL_2445"/>
<reference evidence="3 5" key="1">
    <citation type="submission" date="2017-09" db="EMBL/GenBank/DDBJ databases">
        <title>Genomics of the genus Arcobacter.</title>
        <authorList>
            <person name="Perez-Cataluna A."/>
            <person name="Figueras M.J."/>
            <person name="Salas-Masso N."/>
        </authorList>
    </citation>
    <scope>NUCLEOTIDE SEQUENCE [LARGE SCALE GENOMIC DNA]</scope>
    <source>
        <strain evidence="3 5">CECT 7837</strain>
    </source>
</reference>
<evidence type="ECO:0000313" key="3">
    <source>
        <dbReference type="EMBL" id="RXI28927.1"/>
    </source>
</evidence>
<evidence type="ECO:0000313" key="5">
    <source>
        <dbReference type="Proteomes" id="UP000290588"/>
    </source>
</evidence>
<name>A0A347UB34_9BACT</name>
<dbReference type="EMBL" id="CP032097">
    <property type="protein sequence ID" value="AXX96062.1"/>
    <property type="molecule type" value="Genomic_DNA"/>
</dbReference>
<dbReference type="Proteomes" id="UP000262582">
    <property type="component" value="Chromosome"/>
</dbReference>
<dbReference type="Proteomes" id="UP000290588">
    <property type="component" value="Unassembled WGS sequence"/>
</dbReference>
<dbReference type="EMBL" id="NXIG01000016">
    <property type="protein sequence ID" value="RXI28927.1"/>
    <property type="molecule type" value="Genomic_DNA"/>
</dbReference>
<evidence type="ECO:0000313" key="4">
    <source>
        <dbReference type="Proteomes" id="UP000262582"/>
    </source>
</evidence>
<proteinExistence type="predicted"/>
<dbReference type="OrthoDB" id="5349295at2"/>
<accession>A0A347UB34</accession>
<protein>
    <submittedName>
        <fullName evidence="3">Uncharacterized protein</fullName>
    </submittedName>
</protein>
<sequence>MDSLSLAKKRAQKEQGLGRKSKLDDHLKAIEYLLYEANFSLKQVQSFLEEDCNCKVSYSNLQGFCKRRFSNKDVSNNIKKENTTNEDIVIENKINKEKKVHDIFANLKQ</sequence>